<organism evidence="1 2">
    <name type="scientific">Pyropia yezoensis</name>
    <name type="common">Susabi-nori</name>
    <name type="synonym">Porphyra yezoensis</name>
    <dbReference type="NCBI Taxonomy" id="2788"/>
    <lineage>
        <taxon>Eukaryota</taxon>
        <taxon>Rhodophyta</taxon>
        <taxon>Bangiophyceae</taxon>
        <taxon>Bangiales</taxon>
        <taxon>Bangiaceae</taxon>
        <taxon>Pyropia</taxon>
    </lineage>
</organism>
<accession>A0ACC3BMK5</accession>
<evidence type="ECO:0000313" key="1">
    <source>
        <dbReference type="EMBL" id="KAK1858813.1"/>
    </source>
</evidence>
<sequence>MDGPWPRKRRAVAPKDRVVRLRRPPRGLPDARLCDLPDDLLRVVAQKVAGGSCALSCRHLLPWLLTCRRLAAVGYDSVETLTLSIRVQHVFLQADRPSPALRAPAGARDHRVLRQVASLAAFLSHTPCAFDEGHGRAAAAVLARHKRSLEGLVLEAVWARRPFGWYGAGDPVWSVAPLLVNVGSLPALTALNLSGCLTPADAAAVAAACPVLESLSLEWIQCDTGGDPARADTRDAGLFFSMLSPLSRLTGLTRLVLNAHVNHVMVVDSWPDLTGLTSLHVRRIIDACALLPIMCAGWEAQLLAALAASPTRHFLQVVRLRGTSTARTAMPAVVAAAPRLPALRRMTVGRAEWTFARGAIVGRPPEHLLG</sequence>
<reference evidence="1" key="1">
    <citation type="submission" date="2019-11" db="EMBL/GenBank/DDBJ databases">
        <title>Nori genome reveals adaptations in red seaweeds to the harsh intertidal environment.</title>
        <authorList>
            <person name="Wang D."/>
            <person name="Mao Y."/>
        </authorList>
    </citation>
    <scope>NUCLEOTIDE SEQUENCE</scope>
    <source>
        <tissue evidence="1">Gametophyte</tissue>
    </source>
</reference>
<dbReference type="EMBL" id="CM020618">
    <property type="protein sequence ID" value="KAK1858813.1"/>
    <property type="molecule type" value="Genomic_DNA"/>
</dbReference>
<name>A0ACC3BMK5_PYRYE</name>
<protein>
    <submittedName>
        <fullName evidence="1">Uncharacterized protein</fullName>
    </submittedName>
</protein>
<evidence type="ECO:0000313" key="2">
    <source>
        <dbReference type="Proteomes" id="UP000798662"/>
    </source>
</evidence>
<proteinExistence type="predicted"/>
<dbReference type="Proteomes" id="UP000798662">
    <property type="component" value="Chromosome 1"/>
</dbReference>
<gene>
    <name evidence="1" type="ORF">I4F81_001413</name>
</gene>
<comment type="caution">
    <text evidence="1">The sequence shown here is derived from an EMBL/GenBank/DDBJ whole genome shotgun (WGS) entry which is preliminary data.</text>
</comment>
<keyword evidence="2" id="KW-1185">Reference proteome</keyword>